<evidence type="ECO:0000256" key="9">
    <source>
        <dbReference type="ARBA" id="ARBA00023237"/>
    </source>
</evidence>
<keyword evidence="8 10" id="KW-0472">Membrane</keyword>
<organism evidence="15 16">
    <name type="scientific">Mucilaginibacter limnophilus</name>
    <dbReference type="NCBI Taxonomy" id="1932778"/>
    <lineage>
        <taxon>Bacteria</taxon>
        <taxon>Pseudomonadati</taxon>
        <taxon>Bacteroidota</taxon>
        <taxon>Sphingobacteriia</taxon>
        <taxon>Sphingobacteriales</taxon>
        <taxon>Sphingobacteriaceae</taxon>
        <taxon>Mucilaginibacter</taxon>
    </lineage>
</organism>
<dbReference type="OrthoDB" id="9768177at2"/>
<feature type="domain" description="TonB-dependent receptor plug" evidence="14">
    <location>
        <begin position="237"/>
        <end position="378"/>
    </location>
</feature>
<dbReference type="GO" id="GO:0009279">
    <property type="term" value="C:cell outer membrane"/>
    <property type="evidence" value="ECO:0007669"/>
    <property type="project" value="UniProtKB-SubCell"/>
</dbReference>
<dbReference type="InterPro" id="IPR039426">
    <property type="entry name" value="TonB-dep_rcpt-like"/>
</dbReference>
<dbReference type="NCBIfam" id="TIGR04056">
    <property type="entry name" value="OMP_RagA_SusC"/>
    <property type="match status" value="1"/>
</dbReference>
<evidence type="ECO:0000256" key="7">
    <source>
        <dbReference type="ARBA" id="ARBA00023077"/>
    </source>
</evidence>
<evidence type="ECO:0000256" key="6">
    <source>
        <dbReference type="ARBA" id="ARBA00023004"/>
    </source>
</evidence>
<keyword evidence="4" id="KW-0410">Iron transport</keyword>
<dbReference type="EMBL" id="SACK01000004">
    <property type="protein sequence ID" value="RVU00706.1"/>
    <property type="molecule type" value="Genomic_DNA"/>
</dbReference>
<gene>
    <name evidence="15" type="ORF">EOD41_11975</name>
</gene>
<dbReference type="InterPro" id="IPR023997">
    <property type="entry name" value="TonB-dep_OMP_SusC/RagA_CS"/>
</dbReference>
<keyword evidence="5 10" id="KW-0812">Transmembrane</keyword>
<evidence type="ECO:0000313" key="15">
    <source>
        <dbReference type="EMBL" id="RVU00706.1"/>
    </source>
</evidence>
<evidence type="ECO:0000313" key="16">
    <source>
        <dbReference type="Proteomes" id="UP000282759"/>
    </source>
</evidence>
<comment type="similarity">
    <text evidence="10 11">Belongs to the TonB-dependent receptor family.</text>
</comment>
<comment type="caution">
    <text evidence="15">The sequence shown here is derived from an EMBL/GenBank/DDBJ whole genome shotgun (WGS) entry which is preliminary data.</text>
</comment>
<keyword evidence="4" id="KW-0406">Ion transport</keyword>
<evidence type="ECO:0000256" key="1">
    <source>
        <dbReference type="ARBA" id="ARBA00004571"/>
    </source>
</evidence>
<evidence type="ECO:0000259" key="13">
    <source>
        <dbReference type="Pfam" id="PF07660"/>
    </source>
</evidence>
<evidence type="ECO:0000256" key="5">
    <source>
        <dbReference type="ARBA" id="ARBA00022692"/>
    </source>
</evidence>
<dbReference type="InterPro" id="IPR000531">
    <property type="entry name" value="Beta-barrel_TonB"/>
</dbReference>
<evidence type="ECO:0000256" key="4">
    <source>
        <dbReference type="ARBA" id="ARBA00022496"/>
    </source>
</evidence>
<dbReference type="Pfam" id="PF07660">
    <property type="entry name" value="STN"/>
    <property type="match status" value="1"/>
</dbReference>
<dbReference type="GO" id="GO:0006826">
    <property type="term" value="P:iron ion transport"/>
    <property type="evidence" value="ECO:0007669"/>
    <property type="project" value="UniProtKB-KW"/>
</dbReference>
<keyword evidence="6" id="KW-0408">Iron</keyword>
<dbReference type="InterPro" id="IPR008969">
    <property type="entry name" value="CarboxyPept-like_regulatory"/>
</dbReference>
<feature type="domain" description="TonB-dependent receptor-like beta-barrel" evidence="12">
    <location>
        <begin position="534"/>
        <end position="950"/>
    </location>
</feature>
<dbReference type="InterPro" id="IPR011662">
    <property type="entry name" value="Secretin/TonB_short_N"/>
</dbReference>
<dbReference type="Pfam" id="PF13620">
    <property type="entry name" value="CarboxypepD_reg"/>
    <property type="match status" value="1"/>
</dbReference>
<keyword evidence="7 11" id="KW-0798">TonB box</keyword>
<keyword evidence="2 10" id="KW-0813">Transport</keyword>
<evidence type="ECO:0000256" key="2">
    <source>
        <dbReference type="ARBA" id="ARBA00022448"/>
    </source>
</evidence>
<proteinExistence type="inferred from homology"/>
<dbReference type="Proteomes" id="UP000282759">
    <property type="component" value="Unassembled WGS sequence"/>
</dbReference>
<protein>
    <submittedName>
        <fullName evidence="15">SusC/RagA family TonB-linked outer membrane protein</fullName>
    </submittedName>
</protein>
<keyword evidence="9 10" id="KW-0998">Cell outer membrane</keyword>
<evidence type="ECO:0000259" key="14">
    <source>
        <dbReference type="Pfam" id="PF07715"/>
    </source>
</evidence>
<evidence type="ECO:0000256" key="8">
    <source>
        <dbReference type="ARBA" id="ARBA00023136"/>
    </source>
</evidence>
<dbReference type="Pfam" id="PF00593">
    <property type="entry name" value="TonB_dep_Rec_b-barrel"/>
    <property type="match status" value="1"/>
</dbReference>
<dbReference type="SUPFAM" id="SSF56935">
    <property type="entry name" value="Porins"/>
    <property type="match status" value="1"/>
</dbReference>
<sequence length="1150" mass="125956">MYKIYSEHFVLPPGFAKKIVLFMKLTSLMLILALMQVSASTLAQKVTLSERNASLSTIFEQIRKQTGYDFAYTTATIEAAKPVTINVKNMELHDALKLVFNNQPLDYKIDYKSVSVTRKEPSFLQSLQERTAKLLKLPTDIRGSVTDSLGQPLIGANVSLTVKGLNYGAITNENGEFYFASVPANRYTLSITYVGFSKLEETLDVTGGEILLNLIMHTLPSALDQIQVIAYGTESKRFSVGSVYTVGADVIGKQPVTNPLLALQGQVPGLSVISTNGVPGSTTLVQLRGQNSLATDRLSFKPYDQPYFIVDGVPFSPQNVNISQLSNLANGQSFSGGLDQPMGIGAFNNINPADIQSITILKDADATAIYGTKGAHGVVLITTKKGKAGKTVVDINVNSQVNAVARPIQLLNTEQYLELRKEAFKQDGITPNNDPNDYSGGFAPDLTIYDQNKYTNWQKIIQGNSTHNTDIHASVSGGSGGSTFIVSGGYTQSDYNYPGDFGDKRYTLHSALTTASANKKLNLTLIADYTYEQNNSASGYGNGVLLPPNTPDLIDGNGKLVWDYKGVPFYTNFYAGLKQLSDLQSFNFNSSLNVSYEIIEGLKIGANVGYNRNTGNEHSINPSTAQNPTYINISAAFANTSAQNINIEPQINFNKSIGKGEFTALVGGTYQKTTTYSFQTQAYGYSNDAFLNSINGASSLTPFDQAGLIKYVALFGRLKYVYDQKYIIEFSGRRDGSSNFGPGNQFGSFGSIGAGWIFSEAALFKKALPFISFGKLSGSYGTTGSDASSGYKFQALYSAFPYGNTTPFQGIKQNIPINLYNPDFKWATKRSINIALDLGFLNSRLSVNATYYRDREGDQLVEYPLASQAGFATVYENQPATVQNKGWEFTLTSINVKTTDFTWSSNFNISFNRNKLLAFPNLESSSYTNQYVIGQPTSVIFGYRYKGVNPESGLFEFYKADGTVTTTPDYRPVWKGGDQVIIANRETKFMGGFGNNFTYKQFSLYVFCQFSSSTQPNAISALYNNPPGFASNIPAYVLGKYWTGPGDTDAILQRLASSYNSPYVNAAYRFIPSTGGYSNDTYLRVKTAALSYQLPQALIERVNIKGAGVFVNAQNLFTITNYKFGDPEQPGNFNIFPLQRIIAFGLNLKF</sequence>
<evidence type="ECO:0000256" key="11">
    <source>
        <dbReference type="RuleBase" id="RU003357"/>
    </source>
</evidence>
<reference evidence="15 16" key="1">
    <citation type="submission" date="2019-01" db="EMBL/GenBank/DDBJ databases">
        <authorList>
            <person name="Chen W.-M."/>
        </authorList>
    </citation>
    <scope>NUCLEOTIDE SEQUENCE [LARGE SCALE GENOMIC DNA]</scope>
    <source>
        <strain evidence="15 16">YBJ-36</strain>
    </source>
</reference>
<keyword evidence="16" id="KW-1185">Reference proteome</keyword>
<dbReference type="InterPro" id="IPR023996">
    <property type="entry name" value="TonB-dep_OMP_SusC/RagA"/>
</dbReference>
<accession>A0A3S2VME2</accession>
<dbReference type="Gene3D" id="2.40.170.20">
    <property type="entry name" value="TonB-dependent receptor, beta-barrel domain"/>
    <property type="match status" value="1"/>
</dbReference>
<dbReference type="PROSITE" id="PS52016">
    <property type="entry name" value="TONB_DEPENDENT_REC_3"/>
    <property type="match status" value="1"/>
</dbReference>
<evidence type="ECO:0000259" key="12">
    <source>
        <dbReference type="Pfam" id="PF00593"/>
    </source>
</evidence>
<evidence type="ECO:0000256" key="3">
    <source>
        <dbReference type="ARBA" id="ARBA00022452"/>
    </source>
</evidence>
<comment type="subcellular location">
    <subcellularLocation>
        <location evidence="1 10">Cell outer membrane</location>
        <topology evidence="1 10">Multi-pass membrane protein</topology>
    </subcellularLocation>
</comment>
<dbReference type="InterPro" id="IPR012910">
    <property type="entry name" value="Plug_dom"/>
</dbReference>
<dbReference type="InterPro" id="IPR037066">
    <property type="entry name" value="Plug_dom_sf"/>
</dbReference>
<name>A0A3S2VME2_9SPHI</name>
<dbReference type="Pfam" id="PF07715">
    <property type="entry name" value="Plug"/>
    <property type="match status" value="1"/>
</dbReference>
<dbReference type="InterPro" id="IPR036942">
    <property type="entry name" value="Beta-barrel_TonB_sf"/>
</dbReference>
<feature type="domain" description="Secretin/TonB short N-terminal" evidence="13">
    <location>
        <begin position="68"/>
        <end position="118"/>
    </location>
</feature>
<keyword evidence="3 10" id="KW-1134">Transmembrane beta strand</keyword>
<dbReference type="Gene3D" id="2.170.130.10">
    <property type="entry name" value="TonB-dependent receptor, plug domain"/>
    <property type="match status" value="1"/>
</dbReference>
<dbReference type="NCBIfam" id="TIGR04057">
    <property type="entry name" value="SusC_RagA_signa"/>
    <property type="match status" value="1"/>
</dbReference>
<evidence type="ECO:0000256" key="10">
    <source>
        <dbReference type="PROSITE-ProRule" id="PRU01360"/>
    </source>
</evidence>
<dbReference type="AlphaFoldDB" id="A0A3S2VME2"/>
<dbReference type="Gene3D" id="2.60.40.1120">
    <property type="entry name" value="Carboxypeptidase-like, regulatory domain"/>
    <property type="match status" value="1"/>
</dbReference>
<dbReference type="SUPFAM" id="SSF49464">
    <property type="entry name" value="Carboxypeptidase regulatory domain-like"/>
    <property type="match status" value="1"/>
</dbReference>